<feature type="transmembrane region" description="Helical" evidence="16">
    <location>
        <begin position="104"/>
        <end position="129"/>
    </location>
</feature>
<dbReference type="GO" id="GO:0046872">
    <property type="term" value="F:metal ion binding"/>
    <property type="evidence" value="ECO:0007669"/>
    <property type="project" value="UniProtKB-KW"/>
</dbReference>
<keyword evidence="13 16" id="KW-1133">Transmembrane helix</keyword>
<comment type="function">
    <text evidence="2">Membrane-anchoring subunit of succinate dehydrogenase (SDH).</text>
</comment>
<protein>
    <recommendedName>
        <fullName evidence="6">Succinate dehydrogenase hydrophobic membrane anchor subunit</fullName>
    </recommendedName>
</protein>
<keyword evidence="14" id="KW-0408">Iron</keyword>
<evidence type="ECO:0000256" key="10">
    <source>
        <dbReference type="ARBA" id="ARBA00022692"/>
    </source>
</evidence>
<dbReference type="GO" id="GO:0016020">
    <property type="term" value="C:membrane"/>
    <property type="evidence" value="ECO:0007669"/>
    <property type="project" value="UniProtKB-SubCell"/>
</dbReference>
<evidence type="ECO:0000256" key="5">
    <source>
        <dbReference type="ARBA" id="ARBA00011558"/>
    </source>
</evidence>
<keyword evidence="18" id="KW-1185">Reference proteome</keyword>
<dbReference type="InterPro" id="IPR000701">
    <property type="entry name" value="SuccDH_FuR_B_TM-su"/>
</dbReference>
<dbReference type="RefSeq" id="WP_189425566.1">
    <property type="nucleotide sequence ID" value="NZ_BMZE01000002.1"/>
</dbReference>
<evidence type="ECO:0000256" key="1">
    <source>
        <dbReference type="ARBA" id="ARBA00001971"/>
    </source>
</evidence>
<keyword evidence="15 16" id="KW-0472">Membrane</keyword>
<evidence type="ECO:0000256" key="15">
    <source>
        <dbReference type="ARBA" id="ARBA00023136"/>
    </source>
</evidence>
<comment type="caution">
    <text evidence="17">The sequence shown here is derived from an EMBL/GenBank/DDBJ whole genome shotgun (WGS) entry which is preliminary data.</text>
</comment>
<proteinExistence type="predicted"/>
<reference evidence="17" key="2">
    <citation type="submission" date="2020-09" db="EMBL/GenBank/DDBJ databases">
        <authorList>
            <person name="Sun Q."/>
            <person name="Kim S."/>
        </authorList>
    </citation>
    <scope>NUCLEOTIDE SEQUENCE</scope>
    <source>
        <strain evidence="17">KCTC 32437</strain>
    </source>
</reference>
<dbReference type="Proteomes" id="UP000646579">
    <property type="component" value="Unassembled WGS sequence"/>
</dbReference>
<dbReference type="InterPro" id="IPR034804">
    <property type="entry name" value="SQR/QFR_C/D"/>
</dbReference>
<evidence type="ECO:0000256" key="3">
    <source>
        <dbReference type="ARBA" id="ARBA00004141"/>
    </source>
</evidence>
<evidence type="ECO:0000256" key="7">
    <source>
        <dbReference type="ARBA" id="ARBA00022448"/>
    </source>
</evidence>
<evidence type="ECO:0000256" key="14">
    <source>
        <dbReference type="ARBA" id="ARBA00023004"/>
    </source>
</evidence>
<keyword evidence="9" id="KW-0349">Heme</keyword>
<keyword evidence="10 16" id="KW-0812">Transmembrane</keyword>
<evidence type="ECO:0000256" key="8">
    <source>
        <dbReference type="ARBA" id="ARBA00022532"/>
    </source>
</evidence>
<name>A0A918S7A2_9HYPH</name>
<dbReference type="GO" id="GO:0006099">
    <property type="term" value="P:tricarboxylic acid cycle"/>
    <property type="evidence" value="ECO:0007669"/>
    <property type="project" value="UniProtKB-KW"/>
</dbReference>
<gene>
    <name evidence="17" type="ORF">GCM10007989_20270</name>
</gene>
<accession>A0A918S7A2</accession>
<dbReference type="Gene3D" id="1.20.1300.10">
    <property type="entry name" value="Fumarate reductase/succinate dehydrogenase, transmembrane subunit"/>
    <property type="match status" value="1"/>
</dbReference>
<evidence type="ECO:0000256" key="11">
    <source>
        <dbReference type="ARBA" id="ARBA00022723"/>
    </source>
</evidence>
<comment type="subunit">
    <text evidence="5">Part of an enzyme complex containing four subunits: a flavoprotein, an iron-sulfur protein, plus two membrane-anchoring proteins, SdhC and SdhD.</text>
</comment>
<evidence type="ECO:0000256" key="12">
    <source>
        <dbReference type="ARBA" id="ARBA00022982"/>
    </source>
</evidence>
<keyword evidence="11" id="KW-0479">Metal-binding</keyword>
<feature type="transmembrane region" description="Helical" evidence="16">
    <location>
        <begin position="33"/>
        <end position="54"/>
    </location>
</feature>
<evidence type="ECO:0000313" key="17">
    <source>
        <dbReference type="EMBL" id="GHA24546.1"/>
    </source>
</evidence>
<evidence type="ECO:0000256" key="16">
    <source>
        <dbReference type="SAM" id="Phobius"/>
    </source>
</evidence>
<comment type="subcellular location">
    <subcellularLocation>
        <location evidence="3">Membrane</location>
        <topology evidence="3">Multi-pass membrane protein</topology>
    </subcellularLocation>
</comment>
<evidence type="ECO:0000256" key="13">
    <source>
        <dbReference type="ARBA" id="ARBA00022989"/>
    </source>
</evidence>
<comment type="pathway">
    <text evidence="4">Carbohydrate metabolism; tricarboxylic acid cycle.</text>
</comment>
<dbReference type="AlphaFoldDB" id="A0A918S7A2"/>
<dbReference type="CDD" id="cd03495">
    <property type="entry name" value="SQR_TypeC_SdhD_like"/>
    <property type="match status" value="1"/>
</dbReference>
<keyword evidence="8" id="KW-0816">Tricarboxylic acid cycle</keyword>
<dbReference type="InterPro" id="IPR014312">
    <property type="entry name" value="Succ_DH_anchor"/>
</dbReference>
<feature type="transmembrane region" description="Helical" evidence="16">
    <location>
        <begin position="60"/>
        <end position="83"/>
    </location>
</feature>
<dbReference type="GO" id="GO:0020037">
    <property type="term" value="F:heme binding"/>
    <property type="evidence" value="ECO:0007669"/>
    <property type="project" value="InterPro"/>
</dbReference>
<dbReference type="EMBL" id="BMZE01000002">
    <property type="protein sequence ID" value="GHA24546.1"/>
    <property type="molecule type" value="Genomic_DNA"/>
</dbReference>
<evidence type="ECO:0000256" key="9">
    <source>
        <dbReference type="ARBA" id="ARBA00022617"/>
    </source>
</evidence>
<evidence type="ECO:0000256" key="4">
    <source>
        <dbReference type="ARBA" id="ARBA00005163"/>
    </source>
</evidence>
<comment type="cofactor">
    <cofactor evidence="1">
        <name>heme</name>
        <dbReference type="ChEBI" id="CHEBI:30413"/>
    </cofactor>
</comment>
<evidence type="ECO:0000256" key="2">
    <source>
        <dbReference type="ARBA" id="ARBA00004050"/>
    </source>
</evidence>
<dbReference type="SUPFAM" id="SSF81343">
    <property type="entry name" value="Fumarate reductase respiratory complex transmembrane subunits"/>
    <property type="match status" value="1"/>
</dbReference>
<evidence type="ECO:0000313" key="18">
    <source>
        <dbReference type="Proteomes" id="UP000646579"/>
    </source>
</evidence>
<reference evidence="17" key="1">
    <citation type="journal article" date="2014" name="Int. J. Syst. Evol. Microbiol.">
        <title>Complete genome sequence of Corynebacterium casei LMG S-19264T (=DSM 44701T), isolated from a smear-ripened cheese.</title>
        <authorList>
            <consortium name="US DOE Joint Genome Institute (JGI-PGF)"/>
            <person name="Walter F."/>
            <person name="Albersmeier A."/>
            <person name="Kalinowski J."/>
            <person name="Ruckert C."/>
        </authorList>
    </citation>
    <scope>NUCLEOTIDE SEQUENCE</scope>
    <source>
        <strain evidence="17">KCTC 32437</strain>
    </source>
</reference>
<keyword evidence="12" id="KW-0249">Electron transport</keyword>
<dbReference type="NCBIfam" id="TIGR02968">
    <property type="entry name" value="succ_dehyd_anc"/>
    <property type="match status" value="1"/>
</dbReference>
<sequence length="131" mass="14424">MREPVITPSTIADPKTKYGNAKSSTRHFFTQRLTGAINILFTAFLIYIVISIAGEGREGVVSLLGNPVIGIVFAILFAIVCVHMRIGMREIIEDYVHEQRTNRLSLSLNSFFAIAVGVVGVLSVLKLVFWG</sequence>
<evidence type="ECO:0000256" key="6">
    <source>
        <dbReference type="ARBA" id="ARBA00019425"/>
    </source>
</evidence>
<dbReference type="Pfam" id="PF01127">
    <property type="entry name" value="Sdh_cyt"/>
    <property type="match status" value="1"/>
</dbReference>
<keyword evidence="7" id="KW-0813">Transport</keyword>
<organism evidence="17 18">
    <name type="scientific">Devosia pacifica</name>
    <dbReference type="NCBI Taxonomy" id="1335967"/>
    <lineage>
        <taxon>Bacteria</taxon>
        <taxon>Pseudomonadati</taxon>
        <taxon>Pseudomonadota</taxon>
        <taxon>Alphaproteobacteria</taxon>
        <taxon>Hyphomicrobiales</taxon>
        <taxon>Devosiaceae</taxon>
        <taxon>Devosia</taxon>
    </lineage>
</organism>